<keyword evidence="3" id="KW-1185">Reference proteome</keyword>
<name>A0A2W1K1M7_9CYAN</name>
<dbReference type="NCBIfam" id="TIGR01451">
    <property type="entry name" value="B_ant_repeat"/>
    <property type="match status" value="1"/>
</dbReference>
<dbReference type="OrthoDB" id="484368at2"/>
<dbReference type="Proteomes" id="UP000248857">
    <property type="component" value="Unassembled WGS sequence"/>
</dbReference>
<comment type="caution">
    <text evidence="2">The sequence shown here is derived from an EMBL/GenBank/DDBJ whole genome shotgun (WGS) entry which is preliminary data.</text>
</comment>
<sequence length="186" mass="19872">MKRRLSMGLGILAVAIAVPFASSTPVLANLQEAGEALVQQILQPQVKLALSAEKQVITTDAEGNKATAWEAIEGDVTVQPGDVLRYTLNSENAGDKPASNLVVTQPIPQKTAFRADSAKANGAELTYSIDAGQTFSAQPLIEETQPDGSVKMVPAPAEMYTHVQWDYSNSLQPMTTVRATYEVAVK</sequence>
<accession>A0A2W1K1M7</accession>
<dbReference type="InterPro" id="IPR047589">
    <property type="entry name" value="DUF11_rpt"/>
</dbReference>
<keyword evidence="1" id="KW-0732">Signal</keyword>
<dbReference type="AlphaFoldDB" id="A0A2W1K1M7"/>
<evidence type="ECO:0000256" key="1">
    <source>
        <dbReference type="SAM" id="SignalP"/>
    </source>
</evidence>
<feature type="chain" id="PRO_5016081523" evidence="1">
    <location>
        <begin position="29"/>
        <end position="186"/>
    </location>
</feature>
<protein>
    <submittedName>
        <fullName evidence="2">Uncharacterized protein</fullName>
    </submittedName>
</protein>
<organism evidence="2 3">
    <name type="scientific">Acaryochloris thomasi RCC1774</name>
    <dbReference type="NCBI Taxonomy" id="1764569"/>
    <lineage>
        <taxon>Bacteria</taxon>
        <taxon>Bacillati</taxon>
        <taxon>Cyanobacteriota</taxon>
        <taxon>Cyanophyceae</taxon>
        <taxon>Acaryochloridales</taxon>
        <taxon>Acaryochloridaceae</taxon>
        <taxon>Acaryochloris</taxon>
        <taxon>Acaryochloris thomasi</taxon>
    </lineage>
</organism>
<evidence type="ECO:0000313" key="3">
    <source>
        <dbReference type="Proteomes" id="UP000248857"/>
    </source>
</evidence>
<dbReference type="EMBL" id="PQWO01000001">
    <property type="protein sequence ID" value="PZD75344.1"/>
    <property type="molecule type" value="Genomic_DNA"/>
</dbReference>
<evidence type="ECO:0000313" key="2">
    <source>
        <dbReference type="EMBL" id="PZD75344.1"/>
    </source>
</evidence>
<feature type="signal peptide" evidence="1">
    <location>
        <begin position="1"/>
        <end position="28"/>
    </location>
</feature>
<dbReference type="RefSeq" id="WP_110984230.1">
    <property type="nucleotide sequence ID" value="NZ_CAWNWM010000001.1"/>
</dbReference>
<reference evidence="2 3" key="1">
    <citation type="journal article" date="2018" name="Sci. Rep.">
        <title>A novel species of the marine cyanobacterium Acaryochloris with a unique pigment content and lifestyle.</title>
        <authorList>
            <person name="Partensky F."/>
            <person name="Six C."/>
            <person name="Ratin M."/>
            <person name="Garczarek L."/>
            <person name="Vaulot D."/>
            <person name="Probert I."/>
            <person name="Calteau A."/>
            <person name="Gourvil P."/>
            <person name="Marie D."/>
            <person name="Grebert T."/>
            <person name="Bouchier C."/>
            <person name="Le Panse S."/>
            <person name="Gachenot M."/>
            <person name="Rodriguez F."/>
            <person name="Garrido J.L."/>
        </authorList>
    </citation>
    <scope>NUCLEOTIDE SEQUENCE [LARGE SCALE GENOMIC DNA]</scope>
    <source>
        <strain evidence="2 3">RCC1774</strain>
    </source>
</reference>
<proteinExistence type="predicted"/>
<gene>
    <name evidence="2" type="ORF">C1752_00248</name>
</gene>